<accession>A0A2Z5H9B2</accession>
<evidence type="ECO:0000313" key="2">
    <source>
        <dbReference type="Proteomes" id="UP000252104"/>
    </source>
</evidence>
<dbReference type="Proteomes" id="UP000252104">
    <property type="component" value="Segment"/>
</dbReference>
<organism evidence="1 2">
    <name type="scientific">Escherichia phage UB</name>
    <dbReference type="NCBI Taxonomy" id="2268588"/>
    <lineage>
        <taxon>Viruses</taxon>
        <taxon>Duplodnaviria</taxon>
        <taxon>Heunggongvirae</taxon>
        <taxon>Uroviricota</taxon>
        <taxon>Caudoviricetes</taxon>
        <taxon>Asteriusvirus</taxon>
        <taxon>Asteriusvirus PBECO4</taxon>
    </lineage>
</organism>
<sequence>MEFIGVICTPELTEKAITKKITEFIGYSLMVNHPSLRDVCSLLILRILRE</sequence>
<evidence type="ECO:0000313" key="1">
    <source>
        <dbReference type="EMBL" id="AXC36613.1"/>
    </source>
</evidence>
<proteinExistence type="predicted"/>
<reference evidence="2" key="2">
    <citation type="submission" date="2018-05" db="EMBL/GenBank/DDBJ databases">
        <title>Genome Assembly Of Bacteriophage Specific To Escherichia coli 0157:H7.</title>
        <authorList>
            <person name="Ahmad Hisham U.B."/>
            <person name="Ramli N.A."/>
            <person name="Mohamad Zawawi N.A."/>
            <person name="Mat Arip Y."/>
        </authorList>
    </citation>
    <scope>NUCLEOTIDE SEQUENCE [LARGE SCALE GENOMIC DNA]</scope>
</reference>
<dbReference type="EMBL" id="MH383160">
    <property type="protein sequence ID" value="AXC36613.1"/>
    <property type="molecule type" value="Genomic_DNA"/>
</dbReference>
<name>A0A2Z5H9B2_9CAUD</name>
<reference evidence="1 2" key="1">
    <citation type="submission" date="2018-05" db="EMBL/GenBank/DDBJ databases">
        <title>Characterization Of A New Bacterial Virus From Orangutan (Pongo pygmaeus).</title>
        <authorList>
            <person name="Ahmad Hisham U.B."/>
            <person name="Ramli N.A."/>
            <person name="Mohamad Zawawi N.A."/>
            <person name="Mat Arip Y."/>
        </authorList>
    </citation>
    <scope>NUCLEOTIDE SEQUENCE [LARGE SCALE GENOMIC DNA]</scope>
</reference>
<protein>
    <submittedName>
        <fullName evidence="1">Uncharacterized protein</fullName>
    </submittedName>
</protein>